<evidence type="ECO:0000256" key="1">
    <source>
        <dbReference type="SAM" id="MobiDB-lite"/>
    </source>
</evidence>
<feature type="region of interest" description="Disordered" evidence="1">
    <location>
        <begin position="1"/>
        <end position="119"/>
    </location>
</feature>
<organism evidence="2 3">
    <name type="scientific">Nonomuraea monospora</name>
    <dbReference type="NCBI Taxonomy" id="568818"/>
    <lineage>
        <taxon>Bacteria</taxon>
        <taxon>Bacillati</taxon>
        <taxon>Actinomycetota</taxon>
        <taxon>Actinomycetes</taxon>
        <taxon>Streptosporangiales</taxon>
        <taxon>Streptosporangiaceae</taxon>
        <taxon>Nonomuraea</taxon>
    </lineage>
</organism>
<reference evidence="3" key="1">
    <citation type="journal article" date="2019" name="Int. J. Syst. Evol. Microbiol.">
        <title>The Global Catalogue of Microorganisms (GCM) 10K type strain sequencing project: providing services to taxonomists for standard genome sequencing and annotation.</title>
        <authorList>
            <consortium name="The Broad Institute Genomics Platform"/>
            <consortium name="The Broad Institute Genome Sequencing Center for Infectious Disease"/>
            <person name="Wu L."/>
            <person name="Ma J."/>
        </authorList>
    </citation>
    <scope>NUCLEOTIDE SEQUENCE [LARGE SCALE GENOMIC DNA]</scope>
    <source>
        <strain evidence="3">JCM 16114</strain>
    </source>
</reference>
<keyword evidence="3" id="KW-1185">Reference proteome</keyword>
<feature type="compositionally biased region" description="Basic and acidic residues" evidence="1">
    <location>
        <begin position="56"/>
        <end position="74"/>
    </location>
</feature>
<protein>
    <submittedName>
        <fullName evidence="2">Uncharacterized protein</fullName>
    </submittedName>
</protein>
<feature type="compositionally biased region" description="Basic and acidic residues" evidence="1">
    <location>
        <begin position="1"/>
        <end position="15"/>
    </location>
</feature>
<comment type="caution">
    <text evidence="2">The sequence shown here is derived from an EMBL/GenBank/DDBJ whole genome shotgun (WGS) entry which is preliminary data.</text>
</comment>
<sequence length="119" mass="12509">MRQPHADLAGREQVREPLPLVGGRRVSPVPGRDDGRHLLGASRDGAQPAQAPGGVHRPDAQGDAPAVRRDDRQPEQAGGGATGIGSSRISRTPNRSAAQAARLAVPSWTYLPEPSSQSR</sequence>
<dbReference type="EMBL" id="BAAAQX010000006">
    <property type="protein sequence ID" value="GAA2207531.1"/>
    <property type="molecule type" value="Genomic_DNA"/>
</dbReference>
<gene>
    <name evidence="2" type="ORF">GCM10009850_029890</name>
</gene>
<feature type="compositionally biased region" description="Polar residues" evidence="1">
    <location>
        <begin position="84"/>
        <end position="97"/>
    </location>
</feature>
<accession>A0ABP5P973</accession>
<evidence type="ECO:0000313" key="2">
    <source>
        <dbReference type="EMBL" id="GAA2207531.1"/>
    </source>
</evidence>
<evidence type="ECO:0000313" key="3">
    <source>
        <dbReference type="Proteomes" id="UP001499843"/>
    </source>
</evidence>
<proteinExistence type="predicted"/>
<dbReference type="Proteomes" id="UP001499843">
    <property type="component" value="Unassembled WGS sequence"/>
</dbReference>
<name>A0ABP5P973_9ACTN</name>